<evidence type="ECO:0000313" key="1">
    <source>
        <dbReference type="EMBL" id="SDZ43142.1"/>
    </source>
</evidence>
<evidence type="ECO:0000313" key="2">
    <source>
        <dbReference type="Proteomes" id="UP000199663"/>
    </source>
</evidence>
<dbReference type="RefSeq" id="WP_019599237.1">
    <property type="nucleotide sequence ID" value="NZ_FNQC01000014.1"/>
</dbReference>
<dbReference type="Pfam" id="PF14099">
    <property type="entry name" value="Polysacc_lyase"/>
    <property type="match status" value="1"/>
</dbReference>
<dbReference type="InterPro" id="IPR025975">
    <property type="entry name" value="Polysacc_lyase"/>
</dbReference>
<dbReference type="GO" id="GO:0016829">
    <property type="term" value="F:lyase activity"/>
    <property type="evidence" value="ECO:0007669"/>
    <property type="project" value="UniProtKB-KW"/>
</dbReference>
<dbReference type="EMBL" id="FNQC01000014">
    <property type="protein sequence ID" value="SDZ43142.1"/>
    <property type="molecule type" value="Genomic_DNA"/>
</dbReference>
<name>A0A1H3SYT9_9BACT</name>
<reference evidence="1 2" key="1">
    <citation type="submission" date="2016-10" db="EMBL/GenBank/DDBJ databases">
        <authorList>
            <person name="Varghese N."/>
            <person name="Submissions S."/>
        </authorList>
    </citation>
    <scope>NUCLEOTIDE SEQUENCE [LARGE SCALE GENOMIC DNA]</scope>
    <source>
        <strain evidence="1 2">DSM 17997</strain>
    </source>
</reference>
<sequence length="300" mass="34500">MNKELFIFILPISFAVFGLLLLFPGETPDTGQDSNPKEPDSHLLYEETFEGPDPFDFVWKQFPENHSFQVSNSPVFQGKKSGKFELRHGDRIVTKTGVRSEVLFPEQFHRERWYSFAVYFPSDGYPVDNDAEIITQWHQEQMGSPSTSLFVENDHLIIVVRNDPVFNGEKREKHDLGQVPKDQWQEFVFHFIHSNDGDGLLEIWRNGDKILTRSGPNIYPGILPKWKIGIYKWTWEKTKTSVNKRIVYFDNVRMGNEKATLEDLMSINSVSANNAALAKSGRAYHAFPPTGKDTIDCPGR</sequence>
<dbReference type="Proteomes" id="UP000199663">
    <property type="component" value="Unassembled WGS sequence"/>
</dbReference>
<keyword evidence="1" id="KW-0456">Lyase</keyword>
<gene>
    <name evidence="1" type="ORF">SAMN05444412_11469</name>
</gene>
<dbReference type="Gene3D" id="2.60.120.200">
    <property type="match status" value="1"/>
</dbReference>
<keyword evidence="2" id="KW-1185">Reference proteome</keyword>
<proteinExistence type="predicted"/>
<comment type="caution">
    <text evidence="1">The sequence shown here is derived from an EMBL/GenBank/DDBJ whole genome shotgun (WGS) entry which is preliminary data.</text>
</comment>
<accession>A0A1H3SYT9</accession>
<organism evidence="1 2">
    <name type="scientific">Rhodonellum ikkaensis</name>
    <dbReference type="NCBI Taxonomy" id="336829"/>
    <lineage>
        <taxon>Bacteria</taxon>
        <taxon>Pseudomonadati</taxon>
        <taxon>Bacteroidota</taxon>
        <taxon>Cytophagia</taxon>
        <taxon>Cytophagales</taxon>
        <taxon>Cytophagaceae</taxon>
        <taxon>Rhodonellum</taxon>
    </lineage>
</organism>
<protein>
    <submittedName>
        <fullName evidence="1">Polysaccharide lyase</fullName>
    </submittedName>
</protein>